<evidence type="ECO:0000259" key="7">
    <source>
        <dbReference type="Pfam" id="PF00082"/>
    </source>
</evidence>
<name>A0ABS4QLS5_9NOCA</name>
<evidence type="ECO:0000256" key="4">
    <source>
        <dbReference type="ARBA" id="ARBA00022825"/>
    </source>
</evidence>
<dbReference type="PANTHER" id="PTHR43806">
    <property type="entry name" value="PEPTIDASE S8"/>
    <property type="match status" value="1"/>
</dbReference>
<dbReference type="InterPro" id="IPR022398">
    <property type="entry name" value="Peptidase_S8_His-AS"/>
</dbReference>
<dbReference type="EMBL" id="JAGGMR010000001">
    <property type="protein sequence ID" value="MBP2192095.1"/>
    <property type="molecule type" value="Genomic_DNA"/>
</dbReference>
<protein>
    <recommendedName>
        <fullName evidence="7">Peptidase S8/S53 domain-containing protein</fullName>
    </recommendedName>
</protein>
<comment type="caution">
    <text evidence="5">Lacks conserved residue(s) required for the propagation of feature annotation.</text>
</comment>
<accession>A0ABS4QLS5</accession>
<comment type="caution">
    <text evidence="8">The sequence shown here is derived from an EMBL/GenBank/DDBJ whole genome shotgun (WGS) entry which is preliminary data.</text>
</comment>
<dbReference type="Proteomes" id="UP001519325">
    <property type="component" value="Unassembled WGS sequence"/>
</dbReference>
<dbReference type="PROSITE" id="PS51892">
    <property type="entry name" value="SUBTILASE"/>
    <property type="match status" value="1"/>
</dbReference>
<dbReference type="PRINTS" id="PR00723">
    <property type="entry name" value="SUBTILISIN"/>
</dbReference>
<evidence type="ECO:0000313" key="9">
    <source>
        <dbReference type="Proteomes" id="UP001519325"/>
    </source>
</evidence>
<dbReference type="PROSITE" id="PS00137">
    <property type="entry name" value="SUBTILASE_HIS"/>
    <property type="match status" value="1"/>
</dbReference>
<keyword evidence="9" id="KW-1185">Reference proteome</keyword>
<dbReference type="Gene3D" id="3.40.50.200">
    <property type="entry name" value="Peptidase S8/S53 domain"/>
    <property type="match status" value="1"/>
</dbReference>
<dbReference type="PANTHER" id="PTHR43806:SF11">
    <property type="entry name" value="CEREVISIN-RELATED"/>
    <property type="match status" value="1"/>
</dbReference>
<dbReference type="InterPro" id="IPR023828">
    <property type="entry name" value="Peptidase_S8_Ser-AS"/>
</dbReference>
<evidence type="ECO:0000256" key="5">
    <source>
        <dbReference type="PROSITE-ProRule" id="PRU01240"/>
    </source>
</evidence>
<evidence type="ECO:0000313" key="8">
    <source>
        <dbReference type="EMBL" id="MBP2192095.1"/>
    </source>
</evidence>
<evidence type="ECO:0000256" key="1">
    <source>
        <dbReference type="ARBA" id="ARBA00011073"/>
    </source>
</evidence>
<keyword evidence="4" id="KW-0720">Serine protease</keyword>
<dbReference type="RefSeq" id="WP_245366113.1">
    <property type="nucleotide sequence ID" value="NZ_JAGGMR010000001.1"/>
</dbReference>
<dbReference type="InterPro" id="IPR015500">
    <property type="entry name" value="Peptidase_S8_subtilisin-rel"/>
</dbReference>
<organism evidence="8 9">
    <name type="scientific">Nocardia goodfellowii</name>
    <dbReference type="NCBI Taxonomy" id="882446"/>
    <lineage>
        <taxon>Bacteria</taxon>
        <taxon>Bacillati</taxon>
        <taxon>Actinomycetota</taxon>
        <taxon>Actinomycetes</taxon>
        <taxon>Mycobacteriales</taxon>
        <taxon>Nocardiaceae</taxon>
        <taxon>Nocardia</taxon>
    </lineage>
</organism>
<evidence type="ECO:0000256" key="3">
    <source>
        <dbReference type="ARBA" id="ARBA00022801"/>
    </source>
</evidence>
<reference evidence="8 9" key="1">
    <citation type="submission" date="2021-03" db="EMBL/GenBank/DDBJ databases">
        <title>Sequencing the genomes of 1000 actinobacteria strains.</title>
        <authorList>
            <person name="Klenk H.-P."/>
        </authorList>
    </citation>
    <scope>NUCLEOTIDE SEQUENCE [LARGE SCALE GENOMIC DNA]</scope>
    <source>
        <strain evidence="8 9">DSM 45516</strain>
    </source>
</reference>
<comment type="similarity">
    <text evidence="1 5">Belongs to the peptidase S8 family.</text>
</comment>
<keyword evidence="3" id="KW-0378">Hydrolase</keyword>
<evidence type="ECO:0000256" key="6">
    <source>
        <dbReference type="SAM" id="MobiDB-lite"/>
    </source>
</evidence>
<gene>
    <name evidence="8" type="ORF">BJ987_004996</name>
</gene>
<evidence type="ECO:0000256" key="2">
    <source>
        <dbReference type="ARBA" id="ARBA00022670"/>
    </source>
</evidence>
<dbReference type="SUPFAM" id="SSF52743">
    <property type="entry name" value="Subtilisin-like"/>
    <property type="match status" value="1"/>
</dbReference>
<dbReference type="InterPro" id="IPR036852">
    <property type="entry name" value="Peptidase_S8/S53_dom_sf"/>
</dbReference>
<dbReference type="Pfam" id="PF00082">
    <property type="entry name" value="Peptidase_S8"/>
    <property type="match status" value="1"/>
</dbReference>
<keyword evidence="2" id="KW-0645">Protease</keyword>
<dbReference type="InterPro" id="IPR000209">
    <property type="entry name" value="Peptidase_S8/S53_dom"/>
</dbReference>
<dbReference type="PROSITE" id="PS00138">
    <property type="entry name" value="SUBTILASE_SER"/>
    <property type="match status" value="1"/>
</dbReference>
<dbReference type="InterPro" id="IPR050131">
    <property type="entry name" value="Peptidase_S8_subtilisin-like"/>
</dbReference>
<feature type="region of interest" description="Disordered" evidence="6">
    <location>
        <begin position="1"/>
        <end position="20"/>
    </location>
</feature>
<sequence length="480" mass="50388">MAPTDQRRSSARPQAPATMRSPAELIVVTHGAGTPIQSIALRDNLASAQRLNTLLPLDARLRRIFGPPNRLPGRLAGTEQESVGADYLNYFAVDGAGYDLEAIAERLRADDAVDGAYVKPGAEPPLAPLQATARSEADAPPVTPDFRARQGYLDSAPGGIDARWAWTQPGGRGTGVRVVDVEGAWLFSHEDLTQNQGGVIGGQATDDEGWRNHGTAVAGEISGDVNAFGITGIAPDSVIRAVSIFGAGSAAAIRTAADALAPGDVILLELHRPGPRHNFGDRPDQAGYIAIEWWPDDLAAIRYAHARGVIVVEAAGNGGENLDAALYDTRPTGFPSTWRNPFRAEDSGAIVVGAGAPPPGTHGRDHGPARSRLAFSNFGSRVDTQGWGLEVTTTGYGDLQGGDDETYWYTDTFSGTSSASPIVVGAIACYQGIRAAAGGRLTPTEMRARLRATGSPQTAAPDRPVSQRIGALPNLRSLIT</sequence>
<proteinExistence type="inferred from homology"/>
<feature type="domain" description="Peptidase S8/S53" evidence="7">
    <location>
        <begin position="203"/>
        <end position="454"/>
    </location>
</feature>